<reference evidence="5 7" key="2">
    <citation type="journal article" date="2019" name="Appl. Microbiol. Biotechnol.">
        <title>Uncovering carbohydrate metabolism through a genotype-phenotype association study of 56 lactic acid bacteria genomes.</title>
        <authorList>
            <person name="Buron-Moles G."/>
            <person name="Chailyan A."/>
            <person name="Dolejs I."/>
            <person name="Forster J."/>
            <person name="Miks M.H."/>
        </authorList>
    </citation>
    <scope>NUCLEOTIDE SEQUENCE [LARGE SCALE GENOMIC DNA]</scope>
    <source>
        <strain evidence="5 7">DSM 10551</strain>
    </source>
</reference>
<evidence type="ECO:0000313" key="4">
    <source>
        <dbReference type="EMBL" id="GAW72891.1"/>
    </source>
</evidence>
<evidence type="ECO:0000313" key="7">
    <source>
        <dbReference type="Proteomes" id="UP000294668"/>
    </source>
</evidence>
<evidence type="ECO:0000256" key="2">
    <source>
        <dbReference type="SAM" id="MobiDB-lite"/>
    </source>
</evidence>
<reference evidence="4 6" key="1">
    <citation type="journal article" date="2017" name="Biosci Microbiota Food Health">
        <title>Genomic characterization reconfirms the taxonomic status of Lactobacillus parakefiri.</title>
        <authorList>
            <person name="Tanizawa Y."/>
            <person name="Kobayashi H."/>
            <person name="Kaminuma E."/>
            <person name="Sakamoto M."/>
            <person name="Ohkuma M."/>
            <person name="Nakamura Y."/>
            <person name="Arita M."/>
            <person name="Tohno M."/>
        </authorList>
    </citation>
    <scope>NUCLEOTIDE SEQUENCE [LARGE SCALE GENOMIC DNA]</scope>
    <source>
        <strain evidence="4 6">JCM 8573</strain>
    </source>
</reference>
<comment type="caution">
    <text evidence="4">The sequence shown here is derived from an EMBL/GenBank/DDBJ whole genome shotgun (WGS) entry which is preliminary data.</text>
</comment>
<keyword evidence="1" id="KW-0677">Repeat</keyword>
<evidence type="ECO:0000313" key="6">
    <source>
        <dbReference type="Proteomes" id="UP000214739"/>
    </source>
</evidence>
<feature type="domain" description="MucBP" evidence="3">
    <location>
        <begin position="90"/>
        <end position="150"/>
    </location>
</feature>
<evidence type="ECO:0000256" key="1">
    <source>
        <dbReference type="ARBA" id="ARBA00022737"/>
    </source>
</evidence>
<dbReference type="InterPro" id="IPR009459">
    <property type="entry name" value="MucBP_dom"/>
</dbReference>
<feature type="compositionally biased region" description="Basic residues" evidence="2">
    <location>
        <begin position="18"/>
        <end position="38"/>
    </location>
</feature>
<dbReference type="Pfam" id="PF06458">
    <property type="entry name" value="MucBP"/>
    <property type="match status" value="2"/>
</dbReference>
<evidence type="ECO:0000313" key="5">
    <source>
        <dbReference type="EMBL" id="TDG94767.1"/>
    </source>
</evidence>
<name>A0A224VK35_9LACO</name>
<dbReference type="EMBL" id="PUFL01000010">
    <property type="protein sequence ID" value="TDG94767.1"/>
    <property type="molecule type" value="Genomic_DNA"/>
</dbReference>
<organism evidence="4 6">
    <name type="scientific">Lentilactobacillus parakefiri</name>
    <dbReference type="NCBI Taxonomy" id="152332"/>
    <lineage>
        <taxon>Bacteria</taxon>
        <taxon>Bacillati</taxon>
        <taxon>Bacillota</taxon>
        <taxon>Bacilli</taxon>
        <taxon>Lactobacillales</taxon>
        <taxon>Lactobacillaceae</taxon>
        <taxon>Lentilactobacillus</taxon>
    </lineage>
</organism>
<dbReference type="OrthoDB" id="2329985at2"/>
<dbReference type="Proteomes" id="UP000214739">
    <property type="component" value="Unassembled WGS sequence"/>
</dbReference>
<dbReference type="EMBL" id="BDGB01000101">
    <property type="protein sequence ID" value="GAW72891.1"/>
    <property type="molecule type" value="Genomic_DNA"/>
</dbReference>
<sequence>MKFMDWVKQQLNIFVSPRSRHQSNRRGRRRDYHQRKRWQSGEADLKNHTQMTEENAHFNQDKVEKQPDGLVNDLSPAPDQVDESSQLQSQVTFFYLDENDDPIKTPDILIGHDGERFSLQLPSFKQYYLVSIDNFSAYFADTDQEVTLRYALKQGLPVLTYYLDIDTGETLHHVTIHSGKLGESYNVSAVDIPGYRVINDIGRTHGDFDDRTHGIIFYYRRTEWRTVQQVEYYVRLKKRHEVLDEPNGQALQTGLPANVITKIFARIDTTDNQSWLNIGGFEWIKNVDLEPSDPPTNHLVPPITKTSRNPVMLFGTVDFVAGRPIEVLDKPYGTSAGTLEDGQRVSIKARIIDDQGLIWYELADQSVIFSEYVRIDS</sequence>
<feature type="region of interest" description="Disordered" evidence="2">
    <location>
        <begin position="17"/>
        <end position="48"/>
    </location>
</feature>
<keyword evidence="7" id="KW-1185">Reference proteome</keyword>
<proteinExistence type="predicted"/>
<protein>
    <recommendedName>
        <fullName evidence="3">MucBP domain-containing protein</fullName>
    </recommendedName>
</protein>
<dbReference type="Proteomes" id="UP000294668">
    <property type="component" value="Unassembled WGS sequence"/>
</dbReference>
<evidence type="ECO:0000259" key="3">
    <source>
        <dbReference type="Pfam" id="PF06458"/>
    </source>
</evidence>
<dbReference type="Gene3D" id="3.10.20.320">
    <property type="entry name" value="Putative peptidoglycan bound protein (lpxtg motif)"/>
    <property type="match status" value="2"/>
</dbReference>
<gene>
    <name evidence="5" type="ORF">C5L28_000294</name>
    <name evidence="4" type="ORF">LPKJCM_02023</name>
</gene>
<dbReference type="AlphaFoldDB" id="A0A224VK35"/>
<accession>A0A224VK35</accession>
<reference evidence="5" key="3">
    <citation type="submission" date="2019-02" db="EMBL/GenBank/DDBJ databases">
        <authorList>
            <person name="Buron G."/>
            <person name="Chaylann A."/>
            <person name="Dolejs I."/>
            <person name="Forster J."/>
            <person name="Miks M.H."/>
        </authorList>
    </citation>
    <scope>NUCLEOTIDE SEQUENCE</scope>
    <source>
        <strain evidence="5">DSM 10551</strain>
    </source>
</reference>
<dbReference type="RefSeq" id="WP_057963339.1">
    <property type="nucleotide sequence ID" value="NZ_BAAAXO010000006.1"/>
</dbReference>
<feature type="domain" description="MucBP" evidence="3">
    <location>
        <begin position="157"/>
        <end position="220"/>
    </location>
</feature>